<evidence type="ECO:0000313" key="1">
    <source>
        <dbReference type="EMBL" id="MBA9078023.1"/>
    </source>
</evidence>
<organism evidence="1 2">
    <name type="scientific">Rufibacter quisquiliarum</name>
    <dbReference type="NCBI Taxonomy" id="1549639"/>
    <lineage>
        <taxon>Bacteria</taxon>
        <taxon>Pseudomonadati</taxon>
        <taxon>Bacteroidota</taxon>
        <taxon>Cytophagia</taxon>
        <taxon>Cytophagales</taxon>
        <taxon>Hymenobacteraceae</taxon>
        <taxon>Rufibacter</taxon>
    </lineage>
</organism>
<evidence type="ECO:0000313" key="2">
    <source>
        <dbReference type="Proteomes" id="UP000563094"/>
    </source>
</evidence>
<dbReference type="AlphaFoldDB" id="A0A839GJV0"/>
<comment type="caution">
    <text evidence="1">The sequence shown here is derived from an EMBL/GenBank/DDBJ whole genome shotgun (WGS) entry which is preliminary data.</text>
</comment>
<protein>
    <submittedName>
        <fullName evidence="1">Uncharacterized protein</fullName>
    </submittedName>
</protein>
<gene>
    <name evidence="1" type="ORF">FHS90_002746</name>
</gene>
<accession>A0A839GJV0</accession>
<dbReference type="EMBL" id="JACJIQ010000010">
    <property type="protein sequence ID" value="MBA9078023.1"/>
    <property type="molecule type" value="Genomic_DNA"/>
</dbReference>
<proteinExistence type="predicted"/>
<reference evidence="1 2" key="1">
    <citation type="submission" date="2020-08" db="EMBL/GenBank/DDBJ databases">
        <title>Genomic Encyclopedia of Type Strains, Phase IV (KMG-IV): sequencing the most valuable type-strain genomes for metagenomic binning, comparative biology and taxonomic classification.</title>
        <authorList>
            <person name="Goeker M."/>
        </authorList>
    </citation>
    <scope>NUCLEOTIDE SEQUENCE [LARGE SCALE GENOMIC DNA]</scope>
    <source>
        <strain evidence="1 2">DSM 29854</strain>
    </source>
</reference>
<keyword evidence="2" id="KW-1185">Reference proteome</keyword>
<sequence length="34" mass="4179">MLYILLPYKNKKRLKNQALLVFKLFSEKQPENRN</sequence>
<dbReference type="Proteomes" id="UP000563094">
    <property type="component" value="Unassembled WGS sequence"/>
</dbReference>
<name>A0A839GJV0_9BACT</name>